<organism evidence="2 3">
    <name type="scientific">Cucurbitaria berberidis CBS 394.84</name>
    <dbReference type="NCBI Taxonomy" id="1168544"/>
    <lineage>
        <taxon>Eukaryota</taxon>
        <taxon>Fungi</taxon>
        <taxon>Dikarya</taxon>
        <taxon>Ascomycota</taxon>
        <taxon>Pezizomycotina</taxon>
        <taxon>Dothideomycetes</taxon>
        <taxon>Pleosporomycetidae</taxon>
        <taxon>Pleosporales</taxon>
        <taxon>Pleosporineae</taxon>
        <taxon>Cucurbitariaceae</taxon>
        <taxon>Cucurbitaria</taxon>
    </lineage>
</organism>
<dbReference type="AlphaFoldDB" id="A0A9P4GIK3"/>
<dbReference type="EMBL" id="ML976616">
    <property type="protein sequence ID" value="KAF1845785.1"/>
    <property type="molecule type" value="Genomic_DNA"/>
</dbReference>
<reference evidence="2" key="1">
    <citation type="submission" date="2020-01" db="EMBL/GenBank/DDBJ databases">
        <authorList>
            <consortium name="DOE Joint Genome Institute"/>
            <person name="Haridas S."/>
            <person name="Albert R."/>
            <person name="Binder M."/>
            <person name="Bloem J."/>
            <person name="Labutti K."/>
            <person name="Salamov A."/>
            <person name="Andreopoulos B."/>
            <person name="Baker S.E."/>
            <person name="Barry K."/>
            <person name="Bills G."/>
            <person name="Bluhm B.H."/>
            <person name="Cannon C."/>
            <person name="Castanera R."/>
            <person name="Culley D.E."/>
            <person name="Daum C."/>
            <person name="Ezra D."/>
            <person name="Gonzalez J.B."/>
            <person name="Henrissat B."/>
            <person name="Kuo A."/>
            <person name="Liang C."/>
            <person name="Lipzen A."/>
            <person name="Lutzoni F."/>
            <person name="Magnuson J."/>
            <person name="Mondo S."/>
            <person name="Nolan M."/>
            <person name="Ohm R."/>
            <person name="Pangilinan J."/>
            <person name="Park H.-J."/>
            <person name="Ramirez L."/>
            <person name="Alfaro M."/>
            <person name="Sun H."/>
            <person name="Tritt A."/>
            <person name="Yoshinaga Y."/>
            <person name="Zwiers L.-H."/>
            <person name="Turgeon B.G."/>
            <person name="Goodwin S.B."/>
            <person name="Spatafora J.W."/>
            <person name="Crous P.W."/>
            <person name="Grigoriev I.V."/>
        </authorList>
    </citation>
    <scope>NUCLEOTIDE SEQUENCE</scope>
    <source>
        <strain evidence="2">CBS 394.84</strain>
    </source>
</reference>
<accession>A0A9P4GIK3</accession>
<comment type="caution">
    <text evidence="2">The sequence shown here is derived from an EMBL/GenBank/DDBJ whole genome shotgun (WGS) entry which is preliminary data.</text>
</comment>
<gene>
    <name evidence="2" type="ORF">K460DRAFT_416985</name>
</gene>
<keyword evidence="3" id="KW-1185">Reference proteome</keyword>
<evidence type="ECO:0000313" key="2">
    <source>
        <dbReference type="EMBL" id="KAF1845785.1"/>
    </source>
</evidence>
<feature type="region of interest" description="Disordered" evidence="1">
    <location>
        <begin position="49"/>
        <end position="70"/>
    </location>
</feature>
<name>A0A9P4GIK3_9PLEO</name>
<feature type="region of interest" description="Disordered" evidence="1">
    <location>
        <begin position="1"/>
        <end position="35"/>
    </location>
</feature>
<dbReference type="Proteomes" id="UP000800039">
    <property type="component" value="Unassembled WGS sequence"/>
</dbReference>
<evidence type="ECO:0000256" key="1">
    <source>
        <dbReference type="SAM" id="MobiDB-lite"/>
    </source>
</evidence>
<dbReference type="RefSeq" id="XP_040788348.1">
    <property type="nucleotide sequence ID" value="XM_040937848.1"/>
</dbReference>
<evidence type="ECO:0000313" key="3">
    <source>
        <dbReference type="Proteomes" id="UP000800039"/>
    </source>
</evidence>
<sequence length="156" mass="17024">MPLSDGLPRNKPTPTTCTCTTQRPLPRGGSPSRLRPIASACRAMPARRVTRKLPPPRNSENIIDRPAPFGQPRGLSLGLAQLARRPGPAVEMTTINVNGNWTSSTNRFEKQPHIAVLRVTVHPSVTTPRPGTAIVPQKLRLSTHPNVLFFKADCSQ</sequence>
<dbReference type="GeneID" id="63855098"/>
<protein>
    <submittedName>
        <fullName evidence="2">Uncharacterized protein</fullName>
    </submittedName>
</protein>
<proteinExistence type="predicted"/>
<feature type="compositionally biased region" description="Low complexity" evidence="1">
    <location>
        <begin position="12"/>
        <end position="21"/>
    </location>
</feature>